<accession>A0ABW5R3I0</accession>
<evidence type="ECO:0000313" key="2">
    <source>
        <dbReference type="Proteomes" id="UP001597493"/>
    </source>
</evidence>
<proteinExistence type="predicted"/>
<dbReference type="Gene3D" id="2.40.10.270">
    <property type="entry name" value="Bacteriophage SPP1 head-tail adaptor protein"/>
    <property type="match status" value="1"/>
</dbReference>
<dbReference type="Pfam" id="PF05521">
    <property type="entry name" value="Phage_HCP"/>
    <property type="match status" value="1"/>
</dbReference>
<gene>
    <name evidence="1" type="ORF">ACFSW5_22575</name>
</gene>
<name>A0ABW5R3I0_9BACL</name>
<protein>
    <submittedName>
        <fullName evidence="1">Phage head closure protein</fullName>
    </submittedName>
</protein>
<evidence type="ECO:0000313" key="1">
    <source>
        <dbReference type="EMBL" id="MFD2663047.1"/>
    </source>
</evidence>
<dbReference type="Proteomes" id="UP001597493">
    <property type="component" value="Unassembled WGS sequence"/>
</dbReference>
<dbReference type="InterPro" id="IPR008767">
    <property type="entry name" value="Phage_SPP1_head-tail_adaptor"/>
</dbReference>
<comment type="caution">
    <text evidence="1">The sequence shown here is derived from an EMBL/GenBank/DDBJ whole genome shotgun (WGS) entry which is preliminary data.</text>
</comment>
<dbReference type="EMBL" id="JBHUMY010000038">
    <property type="protein sequence ID" value="MFD2663047.1"/>
    <property type="molecule type" value="Genomic_DNA"/>
</dbReference>
<keyword evidence="2" id="KW-1185">Reference proteome</keyword>
<sequence>MAKQQVVEAGKLRHKVELWHNVKVKNEVNATSNKPEPIRTIWCEIIPQSGSTQTYQADTVISKCTHKVIIRYLSGKDIKTDMWFMYRGHRLDIKYIIDDFSMEKREIFCEEVVE</sequence>
<dbReference type="InterPro" id="IPR038666">
    <property type="entry name" value="SSP1_head-tail_sf"/>
</dbReference>
<dbReference type="RefSeq" id="WP_379278349.1">
    <property type="nucleotide sequence ID" value="NZ_JBHUGT010000045.1"/>
</dbReference>
<reference evidence="2" key="1">
    <citation type="journal article" date="2019" name="Int. J. Syst. Evol. Microbiol.">
        <title>The Global Catalogue of Microorganisms (GCM) 10K type strain sequencing project: providing services to taxonomists for standard genome sequencing and annotation.</title>
        <authorList>
            <consortium name="The Broad Institute Genomics Platform"/>
            <consortium name="The Broad Institute Genome Sequencing Center for Infectious Disease"/>
            <person name="Wu L."/>
            <person name="Ma J."/>
        </authorList>
    </citation>
    <scope>NUCLEOTIDE SEQUENCE [LARGE SCALE GENOMIC DNA]</scope>
    <source>
        <strain evidence="2">TISTR 1827</strain>
    </source>
</reference>
<dbReference type="NCBIfam" id="TIGR01563">
    <property type="entry name" value="gp16_SPP1"/>
    <property type="match status" value="1"/>
</dbReference>
<organism evidence="1 2">
    <name type="scientific">Paenibacillus thailandensis</name>
    <dbReference type="NCBI Taxonomy" id="393250"/>
    <lineage>
        <taxon>Bacteria</taxon>
        <taxon>Bacillati</taxon>
        <taxon>Bacillota</taxon>
        <taxon>Bacilli</taxon>
        <taxon>Bacillales</taxon>
        <taxon>Paenibacillaceae</taxon>
        <taxon>Paenibacillus</taxon>
    </lineage>
</organism>